<dbReference type="STRING" id="1189619.pgond44_01105"/>
<dbReference type="EMBL" id="APLF01000001">
    <property type="protein sequence ID" value="EMY82677.1"/>
    <property type="molecule type" value="Genomic_DNA"/>
</dbReference>
<feature type="transmembrane region" description="Helical" evidence="1">
    <location>
        <begin position="154"/>
        <end position="173"/>
    </location>
</feature>
<reference evidence="2 3" key="1">
    <citation type="journal article" date="2014" name="Genome Biol. Evol.">
        <title>Extensive gene acquisition in the extremely psychrophilic bacterial species Psychroflexus torquis and the link to sea-ice ecosystem specialism.</title>
        <authorList>
            <person name="Feng S."/>
            <person name="Powell S.M."/>
            <person name="Wilson R."/>
            <person name="Bowman J.P."/>
        </authorList>
    </citation>
    <scope>NUCLEOTIDE SEQUENCE [LARGE SCALE GENOMIC DNA]</scope>
    <source>
        <strain evidence="2 3">ACAM 44</strain>
    </source>
</reference>
<keyword evidence="3" id="KW-1185">Reference proteome</keyword>
<accession>N1WZR9</accession>
<sequence length="241" mass="27587">MTRIEVYIYPKALSKIGIGLGSCLLLLGLFSFTKAISDDFNTAFLSGDWNSVLNIVQGLLFVGLGVYNFRNKKYYIEWDKEELRFVLPDSKKLEKIKFSEIQSVNIKLFEIKLHLSPNRKRTLDINNLRDEDLKKVKSEFKTLQNLNMNINKTGFNILNALLFISITVGFYELVEIKTLVGVFITPAFIVAASLVINLRKMEPNSLIDEFSKIISCYSLKDKLKGIVPRRQNILLRPKAEA</sequence>
<evidence type="ECO:0000313" key="2">
    <source>
        <dbReference type="EMBL" id="EMY82677.1"/>
    </source>
</evidence>
<protein>
    <submittedName>
        <fullName evidence="2">Uncharacterized protein</fullName>
    </submittedName>
</protein>
<dbReference type="eggNOG" id="ENOG502ZZBP">
    <property type="taxonomic scope" value="Bacteria"/>
</dbReference>
<keyword evidence="1" id="KW-1133">Transmembrane helix</keyword>
<dbReference type="RefSeq" id="WP_003434992.1">
    <property type="nucleotide sequence ID" value="NZ_APLF01000001.1"/>
</dbReference>
<name>N1WZR9_9FLAO</name>
<keyword evidence="1" id="KW-0812">Transmembrane</keyword>
<feature type="transmembrane region" description="Helical" evidence="1">
    <location>
        <begin position="12"/>
        <end position="32"/>
    </location>
</feature>
<organism evidence="2 3">
    <name type="scientific">Psychroflexus gondwanensis ACAM 44</name>
    <dbReference type="NCBI Taxonomy" id="1189619"/>
    <lineage>
        <taxon>Bacteria</taxon>
        <taxon>Pseudomonadati</taxon>
        <taxon>Bacteroidota</taxon>
        <taxon>Flavobacteriia</taxon>
        <taxon>Flavobacteriales</taxon>
        <taxon>Flavobacteriaceae</taxon>
        <taxon>Psychroflexus</taxon>
    </lineage>
</organism>
<dbReference type="Proteomes" id="UP000012317">
    <property type="component" value="Unassembled WGS sequence"/>
</dbReference>
<evidence type="ECO:0000256" key="1">
    <source>
        <dbReference type="SAM" id="Phobius"/>
    </source>
</evidence>
<evidence type="ECO:0000313" key="3">
    <source>
        <dbReference type="Proteomes" id="UP000012317"/>
    </source>
</evidence>
<keyword evidence="1" id="KW-0472">Membrane</keyword>
<feature type="transmembrane region" description="Helical" evidence="1">
    <location>
        <begin position="52"/>
        <end position="69"/>
    </location>
</feature>
<gene>
    <name evidence="2" type="ORF">pgond44_01105</name>
</gene>
<proteinExistence type="predicted"/>
<dbReference type="AlphaFoldDB" id="N1WZR9"/>
<feature type="transmembrane region" description="Helical" evidence="1">
    <location>
        <begin position="179"/>
        <end position="198"/>
    </location>
</feature>
<comment type="caution">
    <text evidence="2">The sequence shown here is derived from an EMBL/GenBank/DDBJ whole genome shotgun (WGS) entry which is preliminary data.</text>
</comment>